<dbReference type="Pfam" id="PF00698">
    <property type="entry name" value="Acyl_transf_1"/>
    <property type="match status" value="2"/>
</dbReference>
<dbReference type="CDD" id="cd08956">
    <property type="entry name" value="KR_3_FAS_SDR_x"/>
    <property type="match status" value="1"/>
</dbReference>
<dbReference type="InterPro" id="IPR006162">
    <property type="entry name" value="Ppantetheine_attach_site"/>
</dbReference>
<dbReference type="Pfam" id="PF00109">
    <property type="entry name" value="ketoacyl-synt"/>
    <property type="match status" value="2"/>
</dbReference>
<feature type="active site" description="Proton acceptor; for dehydratase activity" evidence="9">
    <location>
        <position position="980"/>
    </location>
</feature>
<dbReference type="SUPFAM" id="SSF51735">
    <property type="entry name" value="NAD(P)-binding Rossmann-fold domains"/>
    <property type="match status" value="4"/>
</dbReference>
<feature type="region of interest" description="C-terminal hotdog fold" evidence="9">
    <location>
        <begin position="1096"/>
        <end position="1235"/>
    </location>
</feature>
<evidence type="ECO:0000259" key="12">
    <source>
        <dbReference type="PROSITE" id="PS52004"/>
    </source>
</evidence>
<dbReference type="InterPro" id="IPR016036">
    <property type="entry name" value="Malonyl_transacylase_ACP-bd"/>
</dbReference>
<dbReference type="SMART" id="SM00826">
    <property type="entry name" value="PKS_DH"/>
    <property type="match status" value="1"/>
</dbReference>
<dbReference type="Gene3D" id="3.40.366.10">
    <property type="entry name" value="Malonyl-Coenzyme A Acyl Carrier Protein, domain 2"/>
    <property type="match status" value="2"/>
</dbReference>
<feature type="region of interest" description="Disordered" evidence="10">
    <location>
        <begin position="2978"/>
        <end position="2998"/>
    </location>
</feature>
<dbReference type="PROSITE" id="PS52004">
    <property type="entry name" value="KS3_2"/>
    <property type="match status" value="2"/>
</dbReference>
<evidence type="ECO:0000256" key="10">
    <source>
        <dbReference type="SAM" id="MobiDB-lite"/>
    </source>
</evidence>
<evidence type="ECO:0000256" key="4">
    <source>
        <dbReference type="ARBA" id="ARBA00022553"/>
    </source>
</evidence>
<dbReference type="CDD" id="cd08952">
    <property type="entry name" value="KR_1_SDR_x"/>
    <property type="match status" value="1"/>
</dbReference>
<dbReference type="InterPro" id="IPR057326">
    <property type="entry name" value="KR_dom"/>
</dbReference>
<sequence length="3423" mass="359243">MTDDQKLLDYLKRVTVELQAARRMLQENEEKAYEPIAVIGMSCRYPGGADSPERLWELVADGTDAISDFPRDRGWDVDGLYDPDPDHPGTTYTRQGGFLSGATEFDAEFFGVAPREALATDPQQRLLLEGTWAAFEHAGIDPLSLRGSDTGVFIGGSTSDYAHLARSSDVDLGGYWGIGTASSVLSGRLAYSFGLVGPAVTVDTACSSSLVAAHLATQSLRRGECDLAIAAGVAVNATPGVFVEFSRQRGLAPDGRCKSFAAGADGTGWSEGLGVLVLQRLSDARRAGHPVLAVLRGSAVNQDGASNGLTAPNGPSQERVIRAALADARLGPGDVDVVEAHGTGTVLGDPIEAHALAETYGRMRSGEPLWLGSVKSNIGHTQAAAGVAGVIKMIMAMRHGVLPRTLHVDAPTPKVEWSTAGVRLLTQRREWPESGRPRRAGVSSFGVSGTNAHIILEQAPPEPVAGSAVVHPLRPAERPPRVFEDGPVVWVLSARSAGALAEQARRLGDRVRADPDPDVIDIAYSLAVGRARLPHRAVVVGTDREDLLAGLGALADGRTEVTERPGVRVVTGRADRAGRVGFVFPGQGTQWEHMAVELLDSSPVFAARMAECADALAPHIQWSLLDVLRGAPGAPTLDRVDVVQPVLFSMMVSLAAVWESFGVRPEGVVGHSQGEIAAACVAGVLSLTDAARIVAVRSQLIQQEVDGAGAMLSIVESEATVRALLNGAADRISITAINGPQSVVVAGDPESLARFERVLARAGIMRWLVPGVDFAAHSPAVAALENRLIRELASIWPREVEVVFHSTVVGSAVQAEMLDGAYWYRNLREPVRYEAATRAMLAGGHDVLIEVSAHPILTLGTEETIADAGARAAVIGSLHRHDGGAHRMLTALAEAFAAGAEVRWPVLFEGRAVRRVDLPTYAFERERFWVSPGATGDVRALGLRRAEHPLLAGSVRLANGSGWLWTGCWSVDRFPWLADHSVFGEVVVSGTTLVELAVAAGDHLGCPVLAELVLEVPLIVPVGATITVQVSVGEPGADGRADFSVHSAADNDLGDIGPGQTAWVRHATGTLTAAVPSVDPVVGDGSGWGVWPPVGARGVEFDGWYDALAGRGIGYGPAFRGLRAVWRAGEEVCAEIETAADTEGFLVHPTALDSALHAALLDAEDADPVGAREVALPFAWSGVRLHQSHEAGPLRVRLVRAGRDAVSMVATDVRGQVVVSVESVSSRRVSAAQLSASRPRRAESLYVLDWVPGAAPRPSIEPPVVLADPGDIDPGHADPSGAQVRWYPDIASVARAECPPESVVAVLRSPAGVSVPEGVRITVRRALRLVQQWLGTPELSASRLVVATRGAVAVESGAAQSPALAPVWGLVRSAQAENPGRFVLADIDVDPVDEPEAWLRAVRIAVGAGEEQVAVRDGGIHVPKLRVAPPASRTEDMFDSSSTVLITGGTSGLGAVLARHLVVERGVRHLVLASRRGPDSDGIGALTDELTALGARVRVAACDVADRAAITELIDSIDERAPLRVVVHTAGVLADATVGSLTDAHLDRVMAPKVDAAWNLHEATEGRDLAGFLLYSSVSGLLGGPGQANYAAANAFLDALAQSRRAAGSVGTSIAWGHWALDTGMTRDLREVDVVRLAALGVLPLPVEAGLALFDAAADSPAAVVSPVRLDVGALRAMGRAGTLPAVLDTLIPVAAAGRDRAEPGAKLRARLADMPAAEREQYLQQVVTDDIAAVLHHRDAGAIDPERALKELGFDSLGAVQLRNRLGATTGLTLPPTLVFDYPNARAVTTRLLELLEPARIERPQPPAAPATAADEPIAVVGISCRYPGGVSSGQALWDLVANGSDAVTEFPDDRGWDVEHLYDPDPDHPGTTYSRSGGFVSGVADFDAAFFGIGRREALAMDPQQRLLLEGVWEAFEDAGIDPASVRGDAIGVFAGVMHQDYELLARTRPDLGGYWGVGSAGSVVSGRVAYSFGLVGPAVTVDTACSSSLVATHLAMQSLRRGECTMAIASGVTVNSTPTVFVEFSRQRAMSADGRCKSFAEGADGAGWSEGMGVLVLERLSDARRNGHPVVAVLRGSAVNQDGASNGLTAPNGPSQERVIRAALADAGLAPGDVDVVEAHGTGTGLGDPIEAQALMSTYGEGRAGAPLWLGSIKSNIGHSQAAAGAAGMIKMIMAMRHGVLPKTLHVDTPTSQVDWRGSGVELLTEARAWPDTGRPRRAAVSAFGVSGTNAHVIIEQAPARGAETEVESPAGPVTSPPPVSGPVVWVLSGRSARALTGQARRLRDRILGDPALDPVDVGYSLLTTRAIHPHRAVVIGNDRADLLAGVDAVIEGRAVAENRPGARVVSGRAMRAGRVGFVFPGQGAQWPGMAVELLDSSPVFAARMAECAQALAPYVEWSLSAVLRGELGAPSLDRVDVVQPVLFSVMVSLAALWEALGVRPDGVVGHSQGEVAAACVAGRISLADGARVVAVRSRLVRDLVVAVGGGGRMMSVAEPVERVRERLRRWPTGISIAAVNGPGTVTLAGDGDLLGEVYDSCVADGVWVRWVPVDYASHSPEVDAVREPLLAALADVTSIPEGGARLHSTVVADGAENPLDAEYWFRNLRDPVLFGTAVRNMAESGYRTFIEASPHAVLTLPVEQSVESAGLEPGEARVLGSLRHDDGGPDRFLQSVAEAFVAGVEVDWQALYADRGARRVALPTYAFDRERFWIDATVDTGFAADGPERAFWESVDRGDVAALARVLDADTDEHSAALGTAMSLLSEWRSGHRAGGTESWRYRVDWTPATFTGPDLPTGEWLVLAPGGPVDERAQACVRAFEDSGVPTTVVEIDAAGLERGTLTRALEAADTGHVVGVVSLLGLDARPHGAYPWLPTGLVATVLLTQAFGDAGPDAPLWLLTRGATVVTPDDPPADPAQAALWGFGRIACLELPDRWGGLLDLPETSDASSARAVLSALGNRDGEDQIAIRPDGPHVRRLRRDRSHGPGTAGWKPRGTALVTGGTGALGGHVARWLAAEGAEHLVLVSRGGMTPQDAAALSAELAGTGATLAVETCDVVDFDAMTDLFDRIRAEGRTVRTVVHCAGIASPVAVDAMTPATLARDMAAKAVGADNLARLVDPEQLDALVLFSSGAGVWGSGMLAGYGAANAYLDAFAGLLRARGIPATAVAWGAWAGAGMGADDVGRELRRRGVVGMAPERAVRELHRAVGNAETAPVIAHIDWPAFGEAFTARRASRFLDEMTAASAATSGVQPDVEVLAGLVDMPARQRRKVLRRTVLQHAATALGYDDPTKLSADATFQELGMDSIALVQTVRRLSEATGVRLPTTAIFDHPTPQRLADHLDTEIGARRSDAGDVDRLGDLEQWFRGLDPGSAEYAAALERLTGLVGGIAGPTEQNLTATDFADLSDDELFDYVDDELGLS</sequence>
<dbReference type="InterPro" id="IPR055123">
    <property type="entry name" value="SpnB-like_Rossmann"/>
</dbReference>
<evidence type="ECO:0000256" key="5">
    <source>
        <dbReference type="ARBA" id="ARBA00022679"/>
    </source>
</evidence>
<evidence type="ECO:0000259" key="11">
    <source>
        <dbReference type="PROSITE" id="PS50075"/>
    </source>
</evidence>
<dbReference type="Pfam" id="PF08990">
    <property type="entry name" value="Docking"/>
    <property type="match status" value="1"/>
</dbReference>
<evidence type="ECO:0000313" key="14">
    <source>
        <dbReference type="EMBL" id="MBF6352991.1"/>
    </source>
</evidence>
<keyword evidence="6" id="KW-0045">Antibiotic biosynthesis</keyword>
<feature type="domain" description="Ketosynthase family 3 (KS3)" evidence="12">
    <location>
        <begin position="33"/>
        <end position="458"/>
    </location>
</feature>
<evidence type="ECO:0000256" key="9">
    <source>
        <dbReference type="PROSITE-ProRule" id="PRU01363"/>
    </source>
</evidence>
<keyword evidence="8" id="KW-0012">Acyltransferase</keyword>
<dbReference type="InterPro" id="IPR036736">
    <property type="entry name" value="ACP-like_sf"/>
</dbReference>
<dbReference type="InterPro" id="IPR050091">
    <property type="entry name" value="PKS_NRPS_Biosynth_Enz"/>
</dbReference>
<dbReference type="InterPro" id="IPR041618">
    <property type="entry name" value="PKS_DE"/>
</dbReference>
<evidence type="ECO:0000256" key="7">
    <source>
        <dbReference type="ARBA" id="ARBA00023268"/>
    </source>
</evidence>
<comment type="pathway">
    <text evidence="2">Antibiotic biosynthesis.</text>
</comment>
<dbReference type="Pfam" id="PF21089">
    <property type="entry name" value="PKS_DH_N"/>
    <property type="match status" value="1"/>
</dbReference>
<feature type="active site" description="Proton donor; for dehydratase activity" evidence="9">
    <location>
        <position position="1153"/>
    </location>
</feature>
<dbReference type="NCBIfam" id="NF045894">
    <property type="entry name" value="PKS_plus_SDR"/>
    <property type="match status" value="1"/>
</dbReference>
<dbReference type="Pfam" id="PF02801">
    <property type="entry name" value="Ketoacyl-synt_C"/>
    <property type="match status" value="2"/>
</dbReference>
<keyword evidence="15" id="KW-1185">Reference proteome</keyword>
<dbReference type="InterPro" id="IPR009081">
    <property type="entry name" value="PP-bd_ACP"/>
</dbReference>
<feature type="domain" description="Ketosynthase family 3 (KS3)" evidence="12">
    <location>
        <begin position="1816"/>
        <end position="2240"/>
    </location>
</feature>
<evidence type="ECO:0000259" key="13">
    <source>
        <dbReference type="PROSITE" id="PS52019"/>
    </source>
</evidence>
<feature type="domain" description="Carrier" evidence="11">
    <location>
        <begin position="1715"/>
        <end position="1797"/>
    </location>
</feature>
<dbReference type="InterPro" id="IPR014031">
    <property type="entry name" value="Ketoacyl_synth_C"/>
</dbReference>
<dbReference type="PROSITE" id="PS50075">
    <property type="entry name" value="CARRIER"/>
    <property type="match status" value="2"/>
</dbReference>
<dbReference type="Gene3D" id="3.40.50.720">
    <property type="entry name" value="NAD(P)-binding Rossmann-like Domain"/>
    <property type="match status" value="2"/>
</dbReference>
<dbReference type="InterPro" id="IPR014030">
    <property type="entry name" value="Ketoacyl_synth_N"/>
</dbReference>
<dbReference type="InterPro" id="IPR016039">
    <property type="entry name" value="Thiolase-like"/>
</dbReference>
<dbReference type="InterPro" id="IPR020806">
    <property type="entry name" value="PKS_PP-bd"/>
</dbReference>
<dbReference type="EMBL" id="JADLQN010000001">
    <property type="protein sequence ID" value="MBF6352991.1"/>
    <property type="molecule type" value="Genomic_DNA"/>
</dbReference>
<dbReference type="PANTHER" id="PTHR43775:SF51">
    <property type="entry name" value="INACTIVE PHENOLPHTHIOCEROL SYNTHESIS POLYKETIDE SYNTHASE TYPE I PKS1-RELATED"/>
    <property type="match status" value="1"/>
</dbReference>
<reference evidence="14 15" key="1">
    <citation type="submission" date="2020-10" db="EMBL/GenBank/DDBJ databases">
        <title>Identification of Nocardia species via Next-generation sequencing and recognition of intraspecies genetic diversity.</title>
        <authorList>
            <person name="Li P."/>
            <person name="Li P."/>
            <person name="Lu B."/>
        </authorList>
    </citation>
    <scope>NUCLEOTIDE SEQUENCE [LARGE SCALE GENOMIC DNA]</scope>
    <source>
        <strain evidence="14 15">BJ06-0143</strain>
    </source>
</reference>
<dbReference type="Gene3D" id="3.40.47.10">
    <property type="match status" value="2"/>
</dbReference>
<organism evidence="14 15">
    <name type="scientific">Nocardia higoensis</name>
    <dbReference type="NCBI Taxonomy" id="228599"/>
    <lineage>
        <taxon>Bacteria</taxon>
        <taxon>Bacillati</taxon>
        <taxon>Actinomycetota</taxon>
        <taxon>Actinomycetes</taxon>
        <taxon>Mycobacteriales</taxon>
        <taxon>Nocardiaceae</taxon>
        <taxon>Nocardia</taxon>
    </lineage>
</organism>
<dbReference type="SUPFAM" id="SSF55048">
    <property type="entry name" value="Probable ACP-binding domain of malonyl-CoA ACP transacylase"/>
    <property type="match status" value="2"/>
</dbReference>
<dbReference type="PANTHER" id="PTHR43775">
    <property type="entry name" value="FATTY ACID SYNTHASE"/>
    <property type="match status" value="1"/>
</dbReference>
<keyword evidence="7" id="KW-0511">Multifunctional enzyme</keyword>
<gene>
    <name evidence="14" type="ORF">IU449_00245</name>
</gene>
<dbReference type="Pfam" id="PF00550">
    <property type="entry name" value="PP-binding"/>
    <property type="match status" value="2"/>
</dbReference>
<dbReference type="Gene3D" id="6.10.140.1830">
    <property type="match status" value="1"/>
</dbReference>
<evidence type="ECO:0000313" key="15">
    <source>
        <dbReference type="Proteomes" id="UP000707731"/>
    </source>
</evidence>
<accession>A0ABS0D3U3</accession>
<dbReference type="Pfam" id="PF18369">
    <property type="entry name" value="PKS_DE"/>
    <property type="match status" value="1"/>
</dbReference>
<dbReference type="SMART" id="SM00825">
    <property type="entry name" value="PKS_KS"/>
    <property type="match status" value="2"/>
</dbReference>
<dbReference type="SMART" id="SM00823">
    <property type="entry name" value="PKS_PP"/>
    <property type="match status" value="2"/>
</dbReference>
<dbReference type="Pfam" id="PF22953">
    <property type="entry name" value="SpnB_Rossmann"/>
    <property type="match status" value="2"/>
</dbReference>
<dbReference type="InterPro" id="IPR049551">
    <property type="entry name" value="PKS_DH_C"/>
</dbReference>
<dbReference type="SMART" id="SM00827">
    <property type="entry name" value="PKS_AT"/>
    <property type="match status" value="2"/>
</dbReference>
<dbReference type="Gene3D" id="3.10.129.110">
    <property type="entry name" value="Polyketide synthase dehydratase"/>
    <property type="match status" value="1"/>
</dbReference>
<dbReference type="CDD" id="cd00833">
    <property type="entry name" value="PKS"/>
    <property type="match status" value="2"/>
</dbReference>
<dbReference type="InterPro" id="IPR049900">
    <property type="entry name" value="PKS_mFAS_DH"/>
</dbReference>
<dbReference type="SMART" id="SM00822">
    <property type="entry name" value="PKS_KR"/>
    <property type="match status" value="2"/>
</dbReference>
<dbReference type="InterPro" id="IPR049552">
    <property type="entry name" value="PKS_DH_N"/>
</dbReference>
<evidence type="ECO:0000256" key="2">
    <source>
        <dbReference type="ARBA" id="ARBA00004792"/>
    </source>
</evidence>
<dbReference type="Gene3D" id="1.10.1200.10">
    <property type="entry name" value="ACP-like"/>
    <property type="match status" value="2"/>
</dbReference>
<protein>
    <submittedName>
        <fullName evidence="14">SDR family NAD(P)-dependent oxidoreductase</fullName>
    </submittedName>
</protein>
<dbReference type="InterPro" id="IPR016035">
    <property type="entry name" value="Acyl_Trfase/lysoPLipase"/>
</dbReference>
<dbReference type="SMART" id="SM01294">
    <property type="entry name" value="PKS_PP_betabranch"/>
    <property type="match status" value="1"/>
</dbReference>
<dbReference type="PROSITE" id="PS00012">
    <property type="entry name" value="PHOSPHOPANTETHEINE"/>
    <property type="match status" value="2"/>
</dbReference>
<evidence type="ECO:0000256" key="8">
    <source>
        <dbReference type="ARBA" id="ARBA00023315"/>
    </source>
</evidence>
<dbReference type="InterPro" id="IPR020807">
    <property type="entry name" value="PKS_DH"/>
</dbReference>
<keyword evidence="4" id="KW-0597">Phosphoprotein</keyword>
<keyword evidence="5" id="KW-0808">Transferase</keyword>
<evidence type="ECO:0000256" key="3">
    <source>
        <dbReference type="ARBA" id="ARBA00022450"/>
    </source>
</evidence>
<dbReference type="RefSeq" id="WP_194999962.1">
    <property type="nucleotide sequence ID" value="NZ_JADLQN010000001.1"/>
</dbReference>
<feature type="domain" description="PKS/mFAS DH" evidence="13">
    <location>
        <begin position="948"/>
        <end position="1235"/>
    </location>
</feature>
<dbReference type="SUPFAM" id="SSF52151">
    <property type="entry name" value="FabD/lysophospholipase-like"/>
    <property type="match status" value="2"/>
</dbReference>
<comment type="cofactor">
    <cofactor evidence="1">
        <name>pantetheine 4'-phosphate</name>
        <dbReference type="ChEBI" id="CHEBI:47942"/>
    </cofactor>
</comment>
<dbReference type="InterPro" id="IPR001227">
    <property type="entry name" value="Ac_transferase_dom_sf"/>
</dbReference>
<dbReference type="Proteomes" id="UP000707731">
    <property type="component" value="Unassembled WGS sequence"/>
</dbReference>
<dbReference type="Pfam" id="PF16197">
    <property type="entry name" value="KAsynt_C_assoc"/>
    <property type="match status" value="2"/>
</dbReference>
<proteinExistence type="predicted"/>
<evidence type="ECO:0000256" key="1">
    <source>
        <dbReference type="ARBA" id="ARBA00001957"/>
    </source>
</evidence>
<feature type="domain" description="Carrier" evidence="11">
    <location>
        <begin position="3265"/>
        <end position="3347"/>
    </location>
</feature>
<dbReference type="InterPro" id="IPR013968">
    <property type="entry name" value="PKS_KR"/>
</dbReference>
<dbReference type="InterPro" id="IPR036291">
    <property type="entry name" value="NAD(P)-bd_dom_sf"/>
</dbReference>
<dbReference type="Pfam" id="PF14765">
    <property type="entry name" value="PS-DH"/>
    <property type="match status" value="1"/>
</dbReference>
<dbReference type="SUPFAM" id="SSF53901">
    <property type="entry name" value="Thiolase-like"/>
    <property type="match status" value="2"/>
</dbReference>
<dbReference type="Pfam" id="PF08659">
    <property type="entry name" value="KR"/>
    <property type="match status" value="2"/>
</dbReference>
<dbReference type="InterPro" id="IPR015083">
    <property type="entry name" value="NorB/c/GfsB-D-like_docking"/>
</dbReference>
<dbReference type="Gene3D" id="3.30.70.3290">
    <property type="match status" value="2"/>
</dbReference>
<dbReference type="InterPro" id="IPR020841">
    <property type="entry name" value="PKS_Beta-ketoAc_synthase_dom"/>
</dbReference>
<dbReference type="PROSITE" id="PS52019">
    <property type="entry name" value="PKS_MFAS_DH"/>
    <property type="match status" value="1"/>
</dbReference>
<feature type="region of interest" description="N-terminal hotdog fold" evidence="9">
    <location>
        <begin position="948"/>
        <end position="1078"/>
    </location>
</feature>
<dbReference type="SUPFAM" id="SSF47336">
    <property type="entry name" value="ACP-like"/>
    <property type="match status" value="2"/>
</dbReference>
<keyword evidence="3" id="KW-0596">Phosphopantetheine</keyword>
<name>A0ABS0D3U3_9NOCA</name>
<evidence type="ECO:0000256" key="6">
    <source>
        <dbReference type="ARBA" id="ARBA00023194"/>
    </source>
</evidence>
<dbReference type="InterPro" id="IPR042104">
    <property type="entry name" value="PKS_dehydratase_sf"/>
</dbReference>
<dbReference type="InterPro" id="IPR014043">
    <property type="entry name" value="Acyl_transferase_dom"/>
</dbReference>
<dbReference type="InterPro" id="IPR032821">
    <property type="entry name" value="PKS_assoc"/>
</dbReference>
<comment type="caution">
    <text evidence="14">The sequence shown here is derived from an EMBL/GenBank/DDBJ whole genome shotgun (WGS) entry which is preliminary data.</text>
</comment>